<evidence type="ECO:0000313" key="2">
    <source>
        <dbReference type="EMBL" id="KAJ4972581.1"/>
    </source>
</evidence>
<evidence type="ECO:0000256" key="1">
    <source>
        <dbReference type="SAM" id="MobiDB-lite"/>
    </source>
</evidence>
<gene>
    <name evidence="2" type="ORF">NE237_005755</name>
</gene>
<feature type="region of interest" description="Disordered" evidence="1">
    <location>
        <begin position="110"/>
        <end position="131"/>
    </location>
</feature>
<dbReference type="Proteomes" id="UP001141806">
    <property type="component" value="Unassembled WGS sequence"/>
</dbReference>
<keyword evidence="3" id="KW-1185">Reference proteome</keyword>
<dbReference type="EMBL" id="JAMYWD010000004">
    <property type="protein sequence ID" value="KAJ4972581.1"/>
    <property type="molecule type" value="Genomic_DNA"/>
</dbReference>
<accession>A0A9Q0KL96</accession>
<sequence>MMFPKIHVWNWSCTARNSISDLSSNEDLVSGDVDDLSQPNVNDYILENALTPPNATRHMSTNDVNQPINVSINRSLGNATLAQLNGSPNMSEIENISNRDSGFQLSPSLRNSFSHQPNTTNTGPVTHSKHGIVKPNPKYILTASIIPTELNRIKENKAF</sequence>
<organism evidence="2 3">
    <name type="scientific">Protea cynaroides</name>
    <dbReference type="NCBI Taxonomy" id="273540"/>
    <lineage>
        <taxon>Eukaryota</taxon>
        <taxon>Viridiplantae</taxon>
        <taxon>Streptophyta</taxon>
        <taxon>Embryophyta</taxon>
        <taxon>Tracheophyta</taxon>
        <taxon>Spermatophyta</taxon>
        <taxon>Magnoliopsida</taxon>
        <taxon>Proteales</taxon>
        <taxon>Proteaceae</taxon>
        <taxon>Protea</taxon>
    </lineage>
</organism>
<reference evidence="2" key="1">
    <citation type="journal article" date="2023" name="Plant J.">
        <title>The genome of the king protea, Protea cynaroides.</title>
        <authorList>
            <person name="Chang J."/>
            <person name="Duong T.A."/>
            <person name="Schoeman C."/>
            <person name="Ma X."/>
            <person name="Roodt D."/>
            <person name="Barker N."/>
            <person name="Li Z."/>
            <person name="Van de Peer Y."/>
            <person name="Mizrachi E."/>
        </authorList>
    </citation>
    <scope>NUCLEOTIDE SEQUENCE</scope>
    <source>
        <tissue evidence="2">Young leaves</tissue>
    </source>
</reference>
<name>A0A9Q0KL96_9MAGN</name>
<proteinExistence type="predicted"/>
<feature type="compositionally biased region" description="Polar residues" evidence="1">
    <location>
        <begin position="110"/>
        <end position="125"/>
    </location>
</feature>
<comment type="caution">
    <text evidence="2">The sequence shown here is derived from an EMBL/GenBank/DDBJ whole genome shotgun (WGS) entry which is preliminary data.</text>
</comment>
<dbReference type="AlphaFoldDB" id="A0A9Q0KL96"/>
<evidence type="ECO:0000313" key="3">
    <source>
        <dbReference type="Proteomes" id="UP001141806"/>
    </source>
</evidence>
<protein>
    <submittedName>
        <fullName evidence="2">Uncharacterized protein</fullName>
    </submittedName>
</protein>